<dbReference type="AlphaFoldDB" id="A0A1E3Q2H7"/>
<protein>
    <submittedName>
        <fullName evidence="1">Uncharacterized protein</fullName>
    </submittedName>
</protein>
<dbReference type="Proteomes" id="UP000094385">
    <property type="component" value="Unassembled WGS sequence"/>
</dbReference>
<keyword evidence="2" id="KW-1185">Reference proteome</keyword>
<evidence type="ECO:0000313" key="2">
    <source>
        <dbReference type="Proteomes" id="UP000094385"/>
    </source>
</evidence>
<evidence type="ECO:0000313" key="1">
    <source>
        <dbReference type="EMBL" id="ODQ71810.1"/>
    </source>
</evidence>
<reference evidence="1 2" key="1">
    <citation type="journal article" date="2016" name="Proc. Natl. Acad. Sci. U.S.A.">
        <title>Comparative genomics of biotechnologically important yeasts.</title>
        <authorList>
            <person name="Riley R."/>
            <person name="Haridas S."/>
            <person name="Wolfe K.H."/>
            <person name="Lopes M.R."/>
            <person name="Hittinger C.T."/>
            <person name="Goeker M."/>
            <person name="Salamov A.A."/>
            <person name="Wisecaver J.H."/>
            <person name="Long T.M."/>
            <person name="Calvey C.H."/>
            <person name="Aerts A.L."/>
            <person name="Barry K.W."/>
            <person name="Choi C."/>
            <person name="Clum A."/>
            <person name="Coughlan A.Y."/>
            <person name="Deshpande S."/>
            <person name="Douglass A.P."/>
            <person name="Hanson S.J."/>
            <person name="Klenk H.-P."/>
            <person name="LaButti K.M."/>
            <person name="Lapidus A."/>
            <person name="Lindquist E.A."/>
            <person name="Lipzen A.M."/>
            <person name="Meier-Kolthoff J.P."/>
            <person name="Ohm R.A."/>
            <person name="Otillar R.P."/>
            <person name="Pangilinan J.L."/>
            <person name="Peng Y."/>
            <person name="Rokas A."/>
            <person name="Rosa C.A."/>
            <person name="Scheuner C."/>
            <person name="Sibirny A.A."/>
            <person name="Slot J.C."/>
            <person name="Stielow J.B."/>
            <person name="Sun H."/>
            <person name="Kurtzman C.P."/>
            <person name="Blackwell M."/>
            <person name="Grigoriev I.V."/>
            <person name="Jeffries T.W."/>
        </authorList>
    </citation>
    <scope>NUCLEOTIDE SEQUENCE [LARGE SCALE GENOMIC DNA]</scope>
    <source>
        <strain evidence="1 2">NRRL Y-11557</strain>
    </source>
</reference>
<proteinExistence type="predicted"/>
<accession>A0A1E3Q2H7</accession>
<dbReference type="EMBL" id="KV454297">
    <property type="protein sequence ID" value="ODQ71810.1"/>
    <property type="molecule type" value="Genomic_DNA"/>
</dbReference>
<sequence length="190" mass="21302">MFVEVFLRSLTSFYSDALPSLLTTPNMPVSDVFKALTHFRLQRAALTEGSTDSAYSVKLNRKGSTKSICFQGRKKKHDSKKHLKCTHCGMRFHEAKDCRVKKYQLQQVQNARQQANIVTVKDSSEITQKATAFSCELDPEFVAAMCRLSSHSKMTDSIESVMAKHSVAIFSPVCRSISSGSPRTIFRALK</sequence>
<name>A0A1E3Q2H7_LIPST</name>
<gene>
    <name evidence="1" type="ORF">LIPSTDRAFT_331923</name>
</gene>
<organism evidence="1 2">
    <name type="scientific">Lipomyces starkeyi NRRL Y-11557</name>
    <dbReference type="NCBI Taxonomy" id="675824"/>
    <lineage>
        <taxon>Eukaryota</taxon>
        <taxon>Fungi</taxon>
        <taxon>Dikarya</taxon>
        <taxon>Ascomycota</taxon>
        <taxon>Saccharomycotina</taxon>
        <taxon>Lipomycetes</taxon>
        <taxon>Lipomycetales</taxon>
        <taxon>Lipomycetaceae</taxon>
        <taxon>Lipomyces</taxon>
    </lineage>
</organism>